<evidence type="ECO:0000313" key="2">
    <source>
        <dbReference type="Proteomes" id="UP000008138"/>
    </source>
</evidence>
<accession>F2L4G1</accession>
<dbReference type="OrthoDB" id="25020at2157"/>
<gene>
    <name evidence="1" type="ordered locus">TUZN_1934</name>
</gene>
<organism evidence="1 2">
    <name type="scientific">Thermoproteus uzoniensis (strain 768-20)</name>
    <dbReference type="NCBI Taxonomy" id="999630"/>
    <lineage>
        <taxon>Archaea</taxon>
        <taxon>Thermoproteota</taxon>
        <taxon>Thermoprotei</taxon>
        <taxon>Thermoproteales</taxon>
        <taxon>Thermoproteaceae</taxon>
        <taxon>Thermoproteus</taxon>
    </lineage>
</organism>
<dbReference type="KEGG" id="tuz:TUZN_1934"/>
<dbReference type="STRING" id="999630.TUZN_1934"/>
<dbReference type="AlphaFoldDB" id="F2L4G1"/>
<name>F2L4G1_THEU7</name>
<evidence type="ECO:0000313" key="1">
    <source>
        <dbReference type="EMBL" id="AEA13393.1"/>
    </source>
</evidence>
<dbReference type="Proteomes" id="UP000008138">
    <property type="component" value="Chromosome"/>
</dbReference>
<reference key="2">
    <citation type="submission" date="2011-03" db="EMBL/GenBank/DDBJ databases">
        <title>Complete genome sequence of the thermoacidophilic crenarchaeon Thermoproteus uzoniensis 768-20.</title>
        <authorList>
            <person name="Mardanov A.V."/>
            <person name="Gumerov V.M."/>
            <person name="Beletsky A.V."/>
            <person name="Prokofeva M.I."/>
            <person name="Bonch-Osmolovskaya E.A."/>
            <person name="Ravin N.V."/>
            <person name="Skryabin K.G."/>
        </authorList>
    </citation>
    <scope>NUCLEOTIDE SEQUENCE</scope>
    <source>
        <strain>768-20</strain>
    </source>
</reference>
<dbReference type="EMBL" id="CP002590">
    <property type="protein sequence ID" value="AEA13393.1"/>
    <property type="molecule type" value="Genomic_DNA"/>
</dbReference>
<dbReference type="RefSeq" id="WP_013680728.1">
    <property type="nucleotide sequence ID" value="NC_015315.1"/>
</dbReference>
<dbReference type="GeneID" id="10361446"/>
<dbReference type="HOGENOM" id="CLU_1648375_0_0_2"/>
<proteinExistence type="predicted"/>
<reference evidence="1 2" key="1">
    <citation type="journal article" date="2011" name="J. Bacteriol.">
        <title>Complete genome sequence of the thermoacidophilic crenarchaeon Thermoproteus uzoniensis 768-20.</title>
        <authorList>
            <person name="Mardanov A.V."/>
            <person name="Gumerov V.M."/>
            <person name="Beletsky A.V."/>
            <person name="Prokofeva M.I."/>
            <person name="Bonch-Osmolovskaya E.A."/>
            <person name="Ravin N.V."/>
            <person name="Skryabin K.G."/>
        </authorList>
    </citation>
    <scope>NUCLEOTIDE SEQUENCE [LARGE SCALE GENOMIC DNA]</scope>
    <source>
        <strain evidence="1 2">768-20</strain>
    </source>
</reference>
<sequence>MDIYYGLLDIVVSNGPRRVSIIPPPPSEAERWLGLGLAIARWGYTVQIMNLPTCRESTLEKALSDVKGVPIYLRYSHALAYVGRGALLDPEEPGPDKFRREAEANSRYLLDWRRCLGLRRKEGDVEILGALPDALERLKIWLAERLG</sequence>
<dbReference type="eggNOG" id="arCOG05667">
    <property type="taxonomic scope" value="Archaea"/>
</dbReference>
<keyword evidence="2" id="KW-1185">Reference proteome</keyword>
<protein>
    <submittedName>
        <fullName evidence="1">Uncharacterized protein</fullName>
    </submittedName>
</protein>